<feature type="region of interest" description="Disordered" evidence="2">
    <location>
        <begin position="1"/>
        <end position="23"/>
    </location>
</feature>
<feature type="compositionally biased region" description="Basic residues" evidence="2">
    <location>
        <begin position="324"/>
        <end position="345"/>
    </location>
</feature>
<proteinExistence type="predicted"/>
<feature type="coiled-coil region" evidence="1">
    <location>
        <begin position="349"/>
        <end position="376"/>
    </location>
</feature>
<accession>A0A0W0D923</accession>
<dbReference type="GO" id="GO:0051754">
    <property type="term" value="P:meiotic sister chromatid cohesion, centromeric"/>
    <property type="evidence" value="ECO:0007669"/>
    <property type="project" value="EnsemblFungi"/>
</dbReference>
<dbReference type="CGD" id="CAL0135470">
    <property type="gene designation" value="CAGL0L09603g"/>
</dbReference>
<feature type="region of interest" description="Disordered" evidence="2">
    <location>
        <begin position="63"/>
        <end position="82"/>
    </location>
</feature>
<evidence type="ECO:0000256" key="2">
    <source>
        <dbReference type="SAM" id="MobiDB-lite"/>
    </source>
</evidence>
<dbReference type="AlphaFoldDB" id="A0A0W0D923"/>
<dbReference type="Proteomes" id="UP000054886">
    <property type="component" value="Unassembled WGS sequence"/>
</dbReference>
<dbReference type="VEuPathDB" id="FungiDB:GWK60_L13607"/>
<evidence type="ECO:0000313" key="5">
    <source>
        <dbReference type="EMBL" id="KTB12951.1"/>
    </source>
</evidence>
<dbReference type="VEuPathDB" id="FungiDB:GVI51_L09581"/>
<dbReference type="Pfam" id="PF08202">
    <property type="entry name" value="MIS13"/>
    <property type="match status" value="1"/>
</dbReference>
<dbReference type="VEuPathDB" id="FungiDB:CAGL0L09603g"/>
<comment type="caution">
    <text evidence="5">The sequence shown here is derived from an EMBL/GenBank/DDBJ whole genome shotgun (WGS) entry which is preliminary data.</text>
</comment>
<dbReference type="PANTHER" id="PTHR14778:SF2">
    <property type="entry name" value="KINETOCHORE-ASSOCIATED PROTEIN DSN1 HOMOLOG"/>
    <property type="match status" value="1"/>
</dbReference>
<dbReference type="VEuPathDB" id="FungiDB:B1J91_L09603g"/>
<feature type="region of interest" description="Disordered" evidence="2">
    <location>
        <begin position="315"/>
        <end position="347"/>
    </location>
</feature>
<sequence length="473" mass="54232">MSYHTVHMETLPMGDKDNGLHAGETDGDDEGFEFRRHSNLGVPTLGERLDSLHEIKSARRMDHFNSSRNSLRGGTASSSQQVPEVDNRAHINGINTSLQVEGNSSVKYLVPLEYVTDSGSIPRDKLIKVIDNEAALKSSLNERARNKRLSLSQRGRRLSMLSTGVDRHVIVSPHKEVPEQEFYKHVGDLSFGKSLQLRQLFNWCCDRTYTRIQEADRKKTQSQTLEENGSYGDPKKITMNIIKSFVHDLKKGTLDIDWEAEEEEEEDDYSGNGNDTELNALFDDHNDGNTRHTSARQNLTLYDDEFDITLGIQPTRPELEYRNNKKNNRQSTRKRKIQTPHKKLPNTKNVENEKNLIMLKQKIDILENDINEWANTLDSHDPQKEWQLIKDVKPDNTTPEQTITNANPVKELEDRLKAMSMNAHLLDSTSKTLLELSRIKLDKLRRAYYDTAKNEKKQIESTRLLRGLASSLN</sequence>
<dbReference type="EMBL" id="LLZZ01000154">
    <property type="protein sequence ID" value="KTA98027.1"/>
    <property type="molecule type" value="Genomic_DNA"/>
</dbReference>
<dbReference type="GO" id="GO:0000444">
    <property type="term" value="C:MIS12/MIND type complex"/>
    <property type="evidence" value="ECO:0007669"/>
    <property type="project" value="EnsemblFungi"/>
</dbReference>
<dbReference type="PANTHER" id="PTHR14778">
    <property type="entry name" value="KINETOCHORE-ASSOCIATED PROTEIN DSN1 HOMOLOG"/>
    <property type="match status" value="1"/>
</dbReference>
<evidence type="ECO:0000313" key="3">
    <source>
        <dbReference type="CGD" id="CAL0135470"/>
    </source>
</evidence>
<dbReference type="GO" id="GO:0005634">
    <property type="term" value="C:nucleus"/>
    <property type="evidence" value="ECO:0007669"/>
    <property type="project" value="EnsemblFungi"/>
</dbReference>
<name>A0A0W0D923_CANGB</name>
<evidence type="ECO:0000313" key="6">
    <source>
        <dbReference type="Proteomes" id="UP000054886"/>
    </source>
</evidence>
<protein>
    <submittedName>
        <fullName evidence="5">Kinetochore-associated protein DSN1</fullName>
    </submittedName>
</protein>
<dbReference type="GO" id="GO:0000922">
    <property type="term" value="C:spindle pole"/>
    <property type="evidence" value="ECO:0007669"/>
    <property type="project" value="EnsemblFungi"/>
</dbReference>
<keyword evidence="1" id="KW-0175">Coiled coil</keyword>
<organism evidence="5 6">
    <name type="scientific">Candida glabrata</name>
    <name type="common">Yeast</name>
    <name type="synonym">Torulopsis glabrata</name>
    <dbReference type="NCBI Taxonomy" id="5478"/>
    <lineage>
        <taxon>Eukaryota</taxon>
        <taxon>Fungi</taxon>
        <taxon>Dikarya</taxon>
        <taxon>Ascomycota</taxon>
        <taxon>Saccharomycotina</taxon>
        <taxon>Saccharomycetes</taxon>
        <taxon>Saccharomycetales</taxon>
        <taxon>Saccharomycetaceae</taxon>
        <taxon>Nakaseomyces</taxon>
    </lineage>
</organism>
<dbReference type="InterPro" id="IPR013218">
    <property type="entry name" value="Dsn1/Mis13"/>
</dbReference>
<feature type="compositionally biased region" description="Polar residues" evidence="2">
    <location>
        <begin position="66"/>
        <end position="82"/>
    </location>
</feature>
<gene>
    <name evidence="3" type="ordered locus">CAGL0L09603g</name>
    <name evidence="4" type="ORF">AO440_005223</name>
    <name evidence="5" type="ORF">AO440_005782</name>
</gene>
<dbReference type="GO" id="GO:0051455">
    <property type="term" value="P:spindle attachment to meiosis I kinetochore"/>
    <property type="evidence" value="ECO:0007669"/>
    <property type="project" value="EnsemblFungi"/>
</dbReference>
<evidence type="ECO:0000256" key="1">
    <source>
        <dbReference type="SAM" id="Coils"/>
    </source>
</evidence>
<dbReference type="EMBL" id="LLZZ01000014">
    <property type="protein sequence ID" value="KTB12951.1"/>
    <property type="molecule type" value="Genomic_DNA"/>
</dbReference>
<reference evidence="5 6" key="1">
    <citation type="submission" date="2015-10" db="EMBL/GenBank/DDBJ databases">
        <title>Draft genomes sequences of Candida glabrata isolates 1A, 1B, 2A, 2B, 3A and 3B.</title>
        <authorList>
            <person name="Haavelsrud O.E."/>
            <person name="Gaustad P."/>
        </authorList>
    </citation>
    <scope>NUCLEOTIDE SEQUENCE [LARGE SCALE GENOMIC DNA]</scope>
    <source>
        <strain evidence="5">910700640</strain>
    </source>
</reference>
<evidence type="ECO:0000313" key="4">
    <source>
        <dbReference type="EMBL" id="KTA98027.1"/>
    </source>
</evidence>
<dbReference type="GO" id="GO:0051301">
    <property type="term" value="P:cell division"/>
    <property type="evidence" value="ECO:0007669"/>
    <property type="project" value="InterPro"/>
</dbReference>